<dbReference type="Proteomes" id="UP000007564">
    <property type="component" value="Chromosome"/>
</dbReference>
<dbReference type="GeneID" id="93206354"/>
<feature type="domain" description="Formyl transferase N-terminal" evidence="1">
    <location>
        <begin position="72"/>
        <end position="174"/>
    </location>
</feature>
<dbReference type="CDD" id="cd08702">
    <property type="entry name" value="Arna_FMT_C"/>
    <property type="match status" value="1"/>
</dbReference>
<feature type="domain" description="Formyl transferase C-terminal" evidence="2">
    <location>
        <begin position="208"/>
        <end position="296"/>
    </location>
</feature>
<dbReference type="RefSeq" id="WP_003807059.1">
    <property type="nucleotide sequence ID" value="NC_019382.1"/>
</dbReference>
<proteinExistence type="predicted"/>
<evidence type="ECO:0000313" key="3">
    <source>
        <dbReference type="EMBL" id="CCJ55202.1"/>
    </source>
</evidence>
<dbReference type="KEGG" id="bbh:BN112_3287"/>
<dbReference type="GO" id="GO:0005829">
    <property type="term" value="C:cytosol"/>
    <property type="evidence" value="ECO:0007669"/>
    <property type="project" value="TreeGrafter"/>
</dbReference>
<gene>
    <name evidence="3" type="primary">wbmU</name>
    <name evidence="3" type="ORF">BN112_3287</name>
</gene>
<dbReference type="OrthoDB" id="9802815at2"/>
<dbReference type="PANTHER" id="PTHR11138">
    <property type="entry name" value="METHIONYL-TRNA FORMYLTRANSFERASE"/>
    <property type="match status" value="1"/>
</dbReference>
<name>A0A0C6PAS4_BORBO</name>
<evidence type="ECO:0000259" key="2">
    <source>
        <dbReference type="Pfam" id="PF02911"/>
    </source>
</evidence>
<dbReference type="GO" id="GO:0004479">
    <property type="term" value="F:methionyl-tRNA formyltransferase activity"/>
    <property type="evidence" value="ECO:0007669"/>
    <property type="project" value="TreeGrafter"/>
</dbReference>
<reference evidence="3 4" key="1">
    <citation type="journal article" date="2012" name="BMC Genomics">
        <title>Comparative genomics of the classical Bordetella subspecies: the evolution and exchange of virulence-associated diversity amongst closely related pathogens.</title>
        <authorList>
            <person name="Park J."/>
            <person name="Zhang Y."/>
            <person name="Buboltz A.M."/>
            <person name="Zhang X."/>
            <person name="Schuster S.C."/>
            <person name="Ahuja U."/>
            <person name="Liu M."/>
            <person name="Miller J.F."/>
            <person name="Sebaihia M."/>
            <person name="Bentley S.D."/>
            <person name="Parkhill J."/>
            <person name="Harvill E.T."/>
        </authorList>
    </citation>
    <scope>NUCLEOTIDE SEQUENCE [LARGE SCALE GENOMIC DNA]</scope>
    <source>
        <strain evidence="3 4">253</strain>
    </source>
</reference>
<dbReference type="Pfam" id="PF02911">
    <property type="entry name" value="Formyl_trans_C"/>
    <property type="match status" value="1"/>
</dbReference>
<dbReference type="InterPro" id="IPR011034">
    <property type="entry name" value="Formyl_transferase-like_C_sf"/>
</dbReference>
<evidence type="ECO:0000259" key="1">
    <source>
        <dbReference type="Pfam" id="PF00551"/>
    </source>
</evidence>
<organism evidence="3 4">
    <name type="scientific">Bordetella bronchiseptica 253</name>
    <dbReference type="NCBI Taxonomy" id="568707"/>
    <lineage>
        <taxon>Bacteria</taxon>
        <taxon>Pseudomonadati</taxon>
        <taxon>Pseudomonadota</taxon>
        <taxon>Betaproteobacteria</taxon>
        <taxon>Burkholderiales</taxon>
        <taxon>Alcaligenaceae</taxon>
        <taxon>Bordetella</taxon>
    </lineage>
</organism>
<accession>A0A0C6PAS4</accession>
<dbReference type="PANTHER" id="PTHR11138:SF5">
    <property type="entry name" value="METHIONYL-TRNA FORMYLTRANSFERASE, MITOCHONDRIAL"/>
    <property type="match status" value="1"/>
</dbReference>
<dbReference type="Gene3D" id="3.40.50.12230">
    <property type="match status" value="1"/>
</dbReference>
<dbReference type="HOGENOM" id="CLU_033347_2_0_4"/>
<dbReference type="InterPro" id="IPR002376">
    <property type="entry name" value="Formyl_transf_N"/>
</dbReference>
<dbReference type="EMBL" id="HE965806">
    <property type="protein sequence ID" value="CCJ55202.1"/>
    <property type="molecule type" value="Genomic_DNA"/>
</dbReference>
<evidence type="ECO:0000313" key="4">
    <source>
        <dbReference type="Proteomes" id="UP000007564"/>
    </source>
</evidence>
<dbReference type="InterPro" id="IPR005793">
    <property type="entry name" value="Formyl_trans_C"/>
</dbReference>
<dbReference type="SUPFAM" id="SSF53328">
    <property type="entry name" value="Formyltransferase"/>
    <property type="match status" value="1"/>
</dbReference>
<sequence>MGRIALFGSTDITVAVAEAILRAGHAIASITHVPRPFEISYSDKPVAISRQADVAQWCVAHAIPAIEYAGVDKSVEHFRNNPADLCVVAGWYHMLPSRLRDLFRLGAVGLHASRLPELRGGAPLNWAILAGFERTAVTLFALGDGVDDGPVYGQEAIDVGPNDYIGELVARCNAASVVLVERCISGILDGSLVPAVQDGVASYGAQRSPEDGVIDWAAPAAGIARLVRAVSRPYPGASTWLDGRLVRIWRAGEYRAAAVYGAPGQILCLPGGQVVVATGKGAIEIEEAEDDGGQSVMVALRRSSHRRFRSQS</sequence>
<dbReference type="InterPro" id="IPR036477">
    <property type="entry name" value="Formyl_transf_N_sf"/>
</dbReference>
<dbReference type="AlphaFoldDB" id="A0A0C6PAS4"/>
<protein>
    <submittedName>
        <fullName evidence="3">Putative formyl transferase</fullName>
    </submittedName>
</protein>
<keyword evidence="3" id="KW-0808">Transferase</keyword>
<dbReference type="Pfam" id="PF00551">
    <property type="entry name" value="Formyl_trans_N"/>
    <property type="match status" value="1"/>
</dbReference>
<dbReference type="SUPFAM" id="SSF50486">
    <property type="entry name" value="FMT C-terminal domain-like"/>
    <property type="match status" value="1"/>
</dbReference>